<reference evidence="1" key="2">
    <citation type="submission" date="2023-06" db="EMBL/GenBank/DDBJ databases">
        <authorList>
            <person name="Lucena T."/>
            <person name="Sun Q."/>
        </authorList>
    </citation>
    <scope>NUCLEOTIDE SEQUENCE</scope>
    <source>
        <strain evidence="1">CECT 8869</strain>
    </source>
</reference>
<organism evidence="1 2">
    <name type="scientific">Maribacter confluentis</name>
    <dbReference type="NCBI Taxonomy" id="1656093"/>
    <lineage>
        <taxon>Bacteria</taxon>
        <taxon>Pseudomonadati</taxon>
        <taxon>Bacteroidota</taxon>
        <taxon>Flavobacteriia</taxon>
        <taxon>Flavobacteriales</taxon>
        <taxon>Flavobacteriaceae</taxon>
        <taxon>Maribacter</taxon>
    </lineage>
</organism>
<name>A0ABT8RUX7_9FLAO</name>
<gene>
    <name evidence="1" type="ORF">Q2T41_18770</name>
</gene>
<dbReference type="RefSeq" id="WP_304437331.1">
    <property type="nucleotide sequence ID" value="NZ_JAUKUC010000001.1"/>
</dbReference>
<sequence length="53" mass="6314">MKKAIKTQHVFTKNNQVFIKKITSLKKNLKTEWHPISFNWVSIEKVQDCLVLE</sequence>
<keyword evidence="2" id="KW-1185">Reference proteome</keyword>
<proteinExistence type="predicted"/>
<accession>A0ABT8RUX7</accession>
<dbReference type="EMBL" id="JAUKUC010000001">
    <property type="protein sequence ID" value="MDO1514702.1"/>
    <property type="molecule type" value="Genomic_DNA"/>
</dbReference>
<dbReference type="Proteomes" id="UP001168579">
    <property type="component" value="Unassembled WGS sequence"/>
</dbReference>
<reference evidence="1" key="1">
    <citation type="journal article" date="2014" name="Int. J. Syst. Evol. Microbiol.">
        <title>Complete genome of a new Firmicutes species belonging to the dominant human colonic microbiota ('Ruminococcus bicirculans') reveals two chromosomes and a selective capacity to utilize plant glucans.</title>
        <authorList>
            <consortium name="NISC Comparative Sequencing Program"/>
            <person name="Wegmann U."/>
            <person name="Louis P."/>
            <person name="Goesmann A."/>
            <person name="Henrissat B."/>
            <person name="Duncan S.H."/>
            <person name="Flint H.J."/>
        </authorList>
    </citation>
    <scope>NUCLEOTIDE SEQUENCE</scope>
    <source>
        <strain evidence="1">CECT 8869</strain>
    </source>
</reference>
<evidence type="ECO:0000313" key="1">
    <source>
        <dbReference type="EMBL" id="MDO1514702.1"/>
    </source>
</evidence>
<comment type="caution">
    <text evidence="1">The sequence shown here is derived from an EMBL/GenBank/DDBJ whole genome shotgun (WGS) entry which is preliminary data.</text>
</comment>
<evidence type="ECO:0000313" key="2">
    <source>
        <dbReference type="Proteomes" id="UP001168579"/>
    </source>
</evidence>
<protein>
    <submittedName>
        <fullName evidence="1">Uncharacterized protein</fullName>
    </submittedName>
</protein>